<proteinExistence type="predicted"/>
<keyword evidence="1" id="KW-0812">Transmembrane</keyword>
<evidence type="ECO:0000256" key="1">
    <source>
        <dbReference type="SAM" id="Phobius"/>
    </source>
</evidence>
<accession>X1GIM3</accession>
<feature type="non-terminal residue" evidence="2">
    <location>
        <position position="1"/>
    </location>
</feature>
<organism evidence="2">
    <name type="scientific">marine sediment metagenome</name>
    <dbReference type="NCBI Taxonomy" id="412755"/>
    <lineage>
        <taxon>unclassified sequences</taxon>
        <taxon>metagenomes</taxon>
        <taxon>ecological metagenomes</taxon>
    </lineage>
</organism>
<comment type="caution">
    <text evidence="2">The sequence shown here is derived from an EMBL/GenBank/DDBJ whole genome shotgun (WGS) entry which is preliminary data.</text>
</comment>
<feature type="transmembrane region" description="Helical" evidence="1">
    <location>
        <begin position="12"/>
        <end position="35"/>
    </location>
</feature>
<dbReference type="EMBL" id="BARU01017220">
    <property type="protein sequence ID" value="GAH57776.1"/>
    <property type="molecule type" value="Genomic_DNA"/>
</dbReference>
<protein>
    <submittedName>
        <fullName evidence="2">Uncharacterized protein</fullName>
    </submittedName>
</protein>
<gene>
    <name evidence="2" type="ORF">S03H2_28580</name>
</gene>
<keyword evidence="1" id="KW-1133">Transmembrane helix</keyword>
<dbReference type="AlphaFoldDB" id="X1GIM3"/>
<name>X1GIM3_9ZZZZ</name>
<reference evidence="2" key="1">
    <citation type="journal article" date="2014" name="Front. Microbiol.">
        <title>High frequency of phylogenetically diverse reductive dehalogenase-homologous genes in deep subseafloor sedimentary metagenomes.</title>
        <authorList>
            <person name="Kawai M."/>
            <person name="Futagami T."/>
            <person name="Toyoda A."/>
            <person name="Takaki Y."/>
            <person name="Nishi S."/>
            <person name="Hori S."/>
            <person name="Arai W."/>
            <person name="Tsubouchi T."/>
            <person name="Morono Y."/>
            <person name="Uchiyama I."/>
            <person name="Ito T."/>
            <person name="Fujiyama A."/>
            <person name="Inagaki F."/>
            <person name="Takami H."/>
        </authorList>
    </citation>
    <scope>NUCLEOTIDE SEQUENCE</scope>
    <source>
        <strain evidence="2">Expedition CK06-06</strain>
    </source>
</reference>
<sequence length="52" mass="5900">TKFSGSLSRKLTLGQTLNLVTCIVIFFFLFLAVWIPCCVSDIVFPLLFTKEE</sequence>
<keyword evidence="1" id="KW-0472">Membrane</keyword>
<evidence type="ECO:0000313" key="2">
    <source>
        <dbReference type="EMBL" id="GAH57776.1"/>
    </source>
</evidence>